<keyword evidence="2" id="KW-0378">Hydrolase</keyword>
<dbReference type="InterPro" id="IPR050546">
    <property type="entry name" value="Glycosyl_Hydrlase_16"/>
</dbReference>
<gene>
    <name evidence="6" type="ORF">MFLAVUS_008874</name>
</gene>
<evidence type="ECO:0000259" key="5">
    <source>
        <dbReference type="PROSITE" id="PS51762"/>
    </source>
</evidence>
<dbReference type="Proteomes" id="UP001473302">
    <property type="component" value="Unassembled WGS sequence"/>
</dbReference>
<evidence type="ECO:0000256" key="3">
    <source>
        <dbReference type="ARBA" id="ARBA00023295"/>
    </source>
</evidence>
<dbReference type="InterPro" id="IPR013320">
    <property type="entry name" value="ConA-like_dom_sf"/>
</dbReference>
<keyword evidence="3" id="KW-0326">Glycosidase</keyword>
<name>A0ABP9Z8H3_9FUNG</name>
<dbReference type="Gene3D" id="2.60.120.200">
    <property type="match status" value="1"/>
</dbReference>
<evidence type="ECO:0000313" key="7">
    <source>
        <dbReference type="Proteomes" id="UP001473302"/>
    </source>
</evidence>
<keyword evidence="1 4" id="KW-0732">Signal</keyword>
<protein>
    <recommendedName>
        <fullName evidence="5">GH16 domain-containing protein</fullName>
    </recommendedName>
</protein>
<dbReference type="SUPFAM" id="SSF49899">
    <property type="entry name" value="Concanavalin A-like lectins/glucanases"/>
    <property type="match status" value="1"/>
</dbReference>
<reference evidence="6 7" key="1">
    <citation type="submission" date="2024-04" db="EMBL/GenBank/DDBJ databases">
        <title>genome sequences of Mucor flavus KT1a and Helicostylum pulchrum KT1b strains isolated from the surface of a dry-aged beef.</title>
        <authorList>
            <person name="Toyotome T."/>
            <person name="Hosono M."/>
            <person name="Torimaru M."/>
            <person name="Fukuda K."/>
            <person name="Mikami N."/>
        </authorList>
    </citation>
    <scope>NUCLEOTIDE SEQUENCE [LARGE SCALE GENOMIC DNA]</scope>
    <source>
        <strain evidence="6 7">KT1a</strain>
    </source>
</reference>
<organism evidence="6 7">
    <name type="scientific">Mucor flavus</name>
    <dbReference type="NCBI Taxonomy" id="439312"/>
    <lineage>
        <taxon>Eukaryota</taxon>
        <taxon>Fungi</taxon>
        <taxon>Fungi incertae sedis</taxon>
        <taxon>Mucoromycota</taxon>
        <taxon>Mucoromycotina</taxon>
        <taxon>Mucoromycetes</taxon>
        <taxon>Mucorales</taxon>
        <taxon>Mucorineae</taxon>
        <taxon>Mucoraceae</taxon>
        <taxon>Mucor</taxon>
    </lineage>
</organism>
<feature type="signal peptide" evidence="4">
    <location>
        <begin position="1"/>
        <end position="20"/>
    </location>
</feature>
<dbReference type="InterPro" id="IPR000757">
    <property type="entry name" value="Beta-glucanase-like"/>
</dbReference>
<evidence type="ECO:0000313" key="6">
    <source>
        <dbReference type="EMBL" id="GAA5815367.1"/>
    </source>
</evidence>
<evidence type="ECO:0000256" key="4">
    <source>
        <dbReference type="SAM" id="SignalP"/>
    </source>
</evidence>
<keyword evidence="7" id="KW-1185">Reference proteome</keyword>
<feature type="chain" id="PRO_5045399510" description="GH16 domain-containing protein" evidence="4">
    <location>
        <begin position="21"/>
        <end position="279"/>
    </location>
</feature>
<dbReference type="Pfam" id="PF00722">
    <property type="entry name" value="Glyco_hydro_16"/>
    <property type="match status" value="1"/>
</dbReference>
<feature type="domain" description="GH16" evidence="5">
    <location>
        <begin position="1"/>
        <end position="254"/>
    </location>
</feature>
<sequence>MLVPFTSIGLVTIFSSLVQAYVLPESSQHPPCVDSHSTFTNSLDGWILERGSTAKNYEHSNDGLVMKITAPNEYVRLNDNSTVDNLPYNKYEGKGFTFNATSYMQYGRFSATVKSADVPGAVTAVILIADDGDEIDFELLAGGSETITSNYFWGQKIVYGANGRTIDPPAKATSEQFYTYTIDWSPERIIWYIDGKEIRRTTKAEAGVAYPSSAARVSYANSLSNRSRVQIGLWDGSGVSGTAQWARGPIDWKARNNEDIRAYVKDVTIECTSKDNKVV</sequence>
<dbReference type="PROSITE" id="PS51762">
    <property type="entry name" value="GH16_2"/>
    <property type="match status" value="1"/>
</dbReference>
<accession>A0ABP9Z8H3</accession>
<dbReference type="EMBL" id="BAABUK010000025">
    <property type="protein sequence ID" value="GAA5815367.1"/>
    <property type="molecule type" value="Genomic_DNA"/>
</dbReference>
<dbReference type="PANTHER" id="PTHR10963">
    <property type="entry name" value="GLYCOSYL HYDROLASE-RELATED"/>
    <property type="match status" value="1"/>
</dbReference>
<proteinExistence type="predicted"/>
<evidence type="ECO:0000256" key="2">
    <source>
        <dbReference type="ARBA" id="ARBA00022801"/>
    </source>
</evidence>
<evidence type="ECO:0000256" key="1">
    <source>
        <dbReference type="ARBA" id="ARBA00022729"/>
    </source>
</evidence>
<dbReference type="PANTHER" id="PTHR10963:SF22">
    <property type="entry name" value="GLYCOSIDASE CRH2-RELATED"/>
    <property type="match status" value="1"/>
</dbReference>
<comment type="caution">
    <text evidence="6">The sequence shown here is derived from an EMBL/GenBank/DDBJ whole genome shotgun (WGS) entry which is preliminary data.</text>
</comment>